<dbReference type="PANTHER" id="PTHR35180:SF4">
    <property type="entry name" value="PROTEIN CBG06219"/>
    <property type="match status" value="1"/>
</dbReference>
<keyword evidence="1" id="KW-1133">Transmembrane helix</keyword>
<protein>
    <submittedName>
        <fullName evidence="2">Uncharacterized protein</fullName>
    </submittedName>
</protein>
<dbReference type="KEGG" id="llo:LLO_0964"/>
<feature type="transmembrane region" description="Helical" evidence="1">
    <location>
        <begin position="21"/>
        <end position="42"/>
    </location>
</feature>
<dbReference type="EMBL" id="FN650140">
    <property type="protein sequence ID" value="CBJ11314.1"/>
    <property type="molecule type" value="Genomic_DNA"/>
</dbReference>
<name>D3HQZ2_LEGLN</name>
<dbReference type="STRING" id="661367.LLO_0964"/>
<sequence length="261" mass="27987">MDGTILVSCQRVETRQIHTNIYQYAGIFLIQLVLALILFMLIPFASAQSCRWDGTAPFCNGSCGGNEVEVTRLDGIPDFWVPPFVNMNPPFGKNCATGTKALCCSSPGRACRWDGTAPFCSGSCRSNETKSTPPPGTSSGAACVTGSKVYCCTKLGTSGQMLVAKDCSYGPGTCAPGYVWREANSTDHVCVTPKVRLATKNDNNQAAKRRNPNGGAYGPDTCLQGFVWREAFPGDHVCVTPKARSQAAQDNHWANIRNACP</sequence>
<keyword evidence="3" id="KW-1185">Reference proteome</keyword>
<evidence type="ECO:0000256" key="1">
    <source>
        <dbReference type="SAM" id="Phobius"/>
    </source>
</evidence>
<organism evidence="2 3">
    <name type="scientific">Legionella longbeachae serogroup 1 (strain NSW150)</name>
    <dbReference type="NCBI Taxonomy" id="661367"/>
    <lineage>
        <taxon>Bacteria</taxon>
        <taxon>Pseudomonadati</taxon>
        <taxon>Pseudomonadota</taxon>
        <taxon>Gammaproteobacteria</taxon>
        <taxon>Legionellales</taxon>
        <taxon>Legionellaceae</taxon>
        <taxon>Legionella</taxon>
    </lineage>
</organism>
<evidence type="ECO:0000313" key="2">
    <source>
        <dbReference type="EMBL" id="CBJ11314.1"/>
    </source>
</evidence>
<evidence type="ECO:0000313" key="3">
    <source>
        <dbReference type="Proteomes" id="UP000001060"/>
    </source>
</evidence>
<dbReference type="OrthoDB" id="7180976at2"/>
<dbReference type="RefSeq" id="WP_003632386.1">
    <property type="nucleotide sequence ID" value="NC_013861.1"/>
</dbReference>
<dbReference type="PANTHER" id="PTHR35180">
    <property type="entry name" value="PROTEIN CBG06219"/>
    <property type="match status" value="1"/>
</dbReference>
<dbReference type="GeneID" id="40925195"/>
<dbReference type="AlphaFoldDB" id="D3HQZ2"/>
<proteinExistence type="predicted"/>
<dbReference type="Proteomes" id="UP000001060">
    <property type="component" value="Chromosome"/>
</dbReference>
<keyword evidence="1" id="KW-0812">Transmembrane</keyword>
<dbReference type="HOGENOM" id="CLU_1064745_0_0_6"/>
<reference evidence="2 3" key="1">
    <citation type="journal article" date="2010" name="PLoS Genet.">
        <title>Analysis of the Legionella longbeachae genome and transcriptome uncovers unique strategies to cause Legionnaires' disease.</title>
        <authorList>
            <person name="Cazalet C."/>
            <person name="Gomez-Valero L."/>
            <person name="Rusniok C."/>
            <person name="Lomma M."/>
            <person name="Dervins-Ravault D."/>
            <person name="Newton H."/>
            <person name="Sansom F."/>
            <person name="Jarraud S."/>
            <person name="Zidane N."/>
            <person name="Ma L."/>
            <person name="Bouchier C."/>
            <person name="Etienne J."/>
            <person name="Hartland E."/>
            <person name="Buchrieser C."/>
        </authorList>
    </citation>
    <scope>NUCLEOTIDE SEQUENCE [LARGE SCALE GENOMIC DNA]</scope>
    <source>
        <strain evidence="2 3">NSW150</strain>
    </source>
</reference>
<accession>D3HQZ2</accession>
<gene>
    <name evidence="2" type="ordered locus">LLO_0964</name>
</gene>
<keyword evidence="1" id="KW-0472">Membrane</keyword>
<dbReference type="eggNOG" id="ENOG5032SWI">
    <property type="taxonomic scope" value="Bacteria"/>
</dbReference>